<dbReference type="PANTHER" id="PTHR30572">
    <property type="entry name" value="MEMBRANE COMPONENT OF TRANSPORTER-RELATED"/>
    <property type="match status" value="1"/>
</dbReference>
<evidence type="ECO:0000256" key="4">
    <source>
        <dbReference type="ARBA" id="ARBA00022989"/>
    </source>
</evidence>
<evidence type="ECO:0000256" key="6">
    <source>
        <dbReference type="ARBA" id="ARBA00038076"/>
    </source>
</evidence>
<dbReference type="Proteomes" id="UP000178602">
    <property type="component" value="Unassembled WGS sequence"/>
</dbReference>
<reference evidence="10 11" key="1">
    <citation type="journal article" date="2016" name="Nat. Commun.">
        <title>Thousands of microbial genomes shed light on interconnected biogeochemical processes in an aquifer system.</title>
        <authorList>
            <person name="Anantharaman K."/>
            <person name="Brown C.T."/>
            <person name="Hug L.A."/>
            <person name="Sharon I."/>
            <person name="Castelle C.J."/>
            <person name="Probst A.J."/>
            <person name="Thomas B.C."/>
            <person name="Singh A."/>
            <person name="Wilkins M.J."/>
            <person name="Karaoz U."/>
            <person name="Brodie E.L."/>
            <person name="Williams K.H."/>
            <person name="Hubbard S.S."/>
            <person name="Banfield J.F."/>
        </authorList>
    </citation>
    <scope>NUCLEOTIDE SEQUENCE [LARGE SCALE GENOMIC DNA]</scope>
</reference>
<feature type="domain" description="ABC3 transporter permease C-terminal" evidence="8">
    <location>
        <begin position="277"/>
        <end position="390"/>
    </location>
</feature>
<gene>
    <name evidence="10" type="ORF">A3K49_03880</name>
</gene>
<feature type="domain" description="MacB-like periplasmic core" evidence="9">
    <location>
        <begin position="22"/>
        <end position="241"/>
    </location>
</feature>
<dbReference type="Pfam" id="PF02687">
    <property type="entry name" value="FtsX"/>
    <property type="match status" value="1"/>
</dbReference>
<sequence length="398" mass="42894">MINLAEPLKLASQSLLSNKLRTILTTMGVVIGVAAVITLVSMGEGAKSYVLNQISGWGVGANSITLQPGDGAGTSIPELTLTYGDMIAIREKVKKIQYLMPEIIGRGRLKYGAKEYTPGYTLGVSQDYPLAYKQKAAEGRFFSLAEDSGRKRVAVIGKTVARNLFGNFSPIGEKIKINGVGFIVIGILEEKGAMLTYDMDDMVLIPSSLAELTMGTKNIWEMMITTNDEKDVPEVMDEITKLLLARHRRIDFHMHTQAGLIDITNNILNALTGIVSAIAAISLLVGGIGIMNIMLVAVTERTREIGIRKAIGAKRRDIFLQFVMESILITLSGAVLGITIGTLASWGIMSALKLEAVIAYNAAAIACLVALLVGLFFGVYPAVRASKLDPVDALRFEV</sequence>
<dbReference type="AlphaFoldDB" id="A0A1F4T5P7"/>
<keyword evidence="5 7" id="KW-0472">Membrane</keyword>
<feature type="transmembrane region" description="Helical" evidence="7">
    <location>
        <begin position="20"/>
        <end position="42"/>
    </location>
</feature>
<evidence type="ECO:0000259" key="9">
    <source>
        <dbReference type="Pfam" id="PF12704"/>
    </source>
</evidence>
<feature type="transmembrane region" description="Helical" evidence="7">
    <location>
        <begin position="274"/>
        <end position="298"/>
    </location>
</feature>
<dbReference type="PANTHER" id="PTHR30572:SF4">
    <property type="entry name" value="ABC TRANSPORTER PERMEASE YTRF"/>
    <property type="match status" value="1"/>
</dbReference>
<protein>
    <recommendedName>
        <fullName evidence="12">Multidrug ABC transporter substrate-binding protein</fullName>
    </recommendedName>
</protein>
<evidence type="ECO:0000256" key="5">
    <source>
        <dbReference type="ARBA" id="ARBA00023136"/>
    </source>
</evidence>
<evidence type="ECO:0000256" key="3">
    <source>
        <dbReference type="ARBA" id="ARBA00022692"/>
    </source>
</evidence>
<dbReference type="GO" id="GO:0005886">
    <property type="term" value="C:plasma membrane"/>
    <property type="evidence" value="ECO:0007669"/>
    <property type="project" value="UniProtKB-SubCell"/>
</dbReference>
<evidence type="ECO:0008006" key="12">
    <source>
        <dbReference type="Google" id="ProtNLM"/>
    </source>
</evidence>
<evidence type="ECO:0000256" key="1">
    <source>
        <dbReference type="ARBA" id="ARBA00004651"/>
    </source>
</evidence>
<comment type="subcellular location">
    <subcellularLocation>
        <location evidence="1">Cell membrane</location>
        <topology evidence="1">Multi-pass membrane protein</topology>
    </subcellularLocation>
</comment>
<name>A0A1F4T5P7_UNCSA</name>
<evidence type="ECO:0000259" key="8">
    <source>
        <dbReference type="Pfam" id="PF02687"/>
    </source>
</evidence>
<comment type="similarity">
    <text evidence="6">Belongs to the ABC-4 integral membrane protein family.</text>
</comment>
<evidence type="ECO:0000256" key="2">
    <source>
        <dbReference type="ARBA" id="ARBA00022475"/>
    </source>
</evidence>
<comment type="caution">
    <text evidence="10">The sequence shown here is derived from an EMBL/GenBank/DDBJ whole genome shotgun (WGS) entry which is preliminary data.</text>
</comment>
<dbReference type="EMBL" id="MEUG01000001">
    <property type="protein sequence ID" value="OGC28115.1"/>
    <property type="molecule type" value="Genomic_DNA"/>
</dbReference>
<keyword evidence="3 7" id="KW-0812">Transmembrane</keyword>
<organism evidence="10 11">
    <name type="scientific">candidate division WOR-1 bacterium RIFOXYC12_FULL_54_18</name>
    <dbReference type="NCBI Taxonomy" id="1802584"/>
    <lineage>
        <taxon>Bacteria</taxon>
        <taxon>Bacillati</taxon>
        <taxon>Saganbacteria</taxon>
    </lineage>
</organism>
<dbReference type="Pfam" id="PF12704">
    <property type="entry name" value="MacB_PCD"/>
    <property type="match status" value="1"/>
</dbReference>
<evidence type="ECO:0000256" key="7">
    <source>
        <dbReference type="SAM" id="Phobius"/>
    </source>
</evidence>
<dbReference type="InterPro" id="IPR003838">
    <property type="entry name" value="ABC3_permease_C"/>
</dbReference>
<feature type="transmembrane region" description="Helical" evidence="7">
    <location>
        <begin position="358"/>
        <end position="380"/>
    </location>
</feature>
<accession>A0A1F4T5P7</accession>
<keyword evidence="4 7" id="KW-1133">Transmembrane helix</keyword>
<proteinExistence type="inferred from homology"/>
<dbReference type="InterPro" id="IPR025857">
    <property type="entry name" value="MacB_PCD"/>
</dbReference>
<evidence type="ECO:0000313" key="11">
    <source>
        <dbReference type="Proteomes" id="UP000178602"/>
    </source>
</evidence>
<dbReference type="InterPro" id="IPR050250">
    <property type="entry name" value="Macrolide_Exporter_MacB"/>
</dbReference>
<dbReference type="GO" id="GO:0022857">
    <property type="term" value="F:transmembrane transporter activity"/>
    <property type="evidence" value="ECO:0007669"/>
    <property type="project" value="TreeGrafter"/>
</dbReference>
<keyword evidence="2" id="KW-1003">Cell membrane</keyword>
<evidence type="ECO:0000313" key="10">
    <source>
        <dbReference type="EMBL" id="OGC28115.1"/>
    </source>
</evidence>
<feature type="transmembrane region" description="Helical" evidence="7">
    <location>
        <begin position="319"/>
        <end position="346"/>
    </location>
</feature>